<evidence type="ECO:0000256" key="3">
    <source>
        <dbReference type="ARBA" id="ARBA00022692"/>
    </source>
</evidence>
<protein>
    <recommendedName>
        <fullName evidence="7">Citrate transporter-like domain-containing protein</fullName>
    </recommendedName>
</protein>
<evidence type="ECO:0000313" key="8">
    <source>
        <dbReference type="EMBL" id="MQL54056.1"/>
    </source>
</evidence>
<name>A0A6N7IVB9_9FIRM</name>
<dbReference type="PANTHER" id="PTHR43568:SF1">
    <property type="entry name" value="P PROTEIN"/>
    <property type="match status" value="1"/>
</dbReference>
<keyword evidence="5 6" id="KW-0472">Membrane</keyword>
<feature type="transmembrane region" description="Helical" evidence="6">
    <location>
        <begin position="6"/>
        <end position="23"/>
    </location>
</feature>
<dbReference type="GO" id="GO:0055085">
    <property type="term" value="P:transmembrane transport"/>
    <property type="evidence" value="ECO:0007669"/>
    <property type="project" value="InterPro"/>
</dbReference>
<sequence length="67" mass="7156">MYVQAQIIFATAIFLITYAVIVSEKIHRTVAALVGAALLALTGIINPEEAVHAIDFNTIGLLVGMMI</sequence>
<evidence type="ECO:0000259" key="7">
    <source>
        <dbReference type="Pfam" id="PF03600"/>
    </source>
</evidence>
<accession>A0A6N7IVB9</accession>
<dbReference type="Proteomes" id="UP000441717">
    <property type="component" value="Unassembled WGS sequence"/>
</dbReference>
<dbReference type="GO" id="GO:0016020">
    <property type="term" value="C:membrane"/>
    <property type="evidence" value="ECO:0007669"/>
    <property type="project" value="UniProtKB-SubCell"/>
</dbReference>
<dbReference type="AlphaFoldDB" id="A0A6N7IVB9"/>
<proteinExistence type="predicted"/>
<evidence type="ECO:0000256" key="1">
    <source>
        <dbReference type="ARBA" id="ARBA00004141"/>
    </source>
</evidence>
<reference evidence="8 9" key="1">
    <citation type="submission" date="2019-10" db="EMBL/GenBank/DDBJ databases">
        <title>Comparative genomics of sulfur disproportionating microorganisms.</title>
        <authorList>
            <person name="Ward L.M."/>
            <person name="Bertran E."/>
            <person name="Johnston D."/>
        </authorList>
    </citation>
    <scope>NUCLEOTIDE SEQUENCE [LARGE SCALE GENOMIC DNA]</scope>
    <source>
        <strain evidence="8 9">DSM 14055</strain>
    </source>
</reference>
<feature type="non-terminal residue" evidence="8">
    <location>
        <position position="67"/>
    </location>
</feature>
<keyword evidence="3 6" id="KW-0812">Transmembrane</keyword>
<evidence type="ECO:0000313" key="9">
    <source>
        <dbReference type="Proteomes" id="UP000441717"/>
    </source>
</evidence>
<comment type="caution">
    <text evidence="8">The sequence shown here is derived from an EMBL/GenBank/DDBJ whole genome shotgun (WGS) entry which is preliminary data.</text>
</comment>
<evidence type="ECO:0000256" key="6">
    <source>
        <dbReference type="SAM" id="Phobius"/>
    </source>
</evidence>
<keyword evidence="2" id="KW-0813">Transport</keyword>
<organism evidence="8 9">
    <name type="scientific">Desulfofundulus thermobenzoicus</name>
    <dbReference type="NCBI Taxonomy" id="29376"/>
    <lineage>
        <taxon>Bacteria</taxon>
        <taxon>Bacillati</taxon>
        <taxon>Bacillota</taxon>
        <taxon>Clostridia</taxon>
        <taxon>Eubacteriales</taxon>
        <taxon>Peptococcaceae</taxon>
        <taxon>Desulfofundulus</taxon>
    </lineage>
</organism>
<evidence type="ECO:0000256" key="5">
    <source>
        <dbReference type="ARBA" id="ARBA00023136"/>
    </source>
</evidence>
<evidence type="ECO:0000256" key="4">
    <source>
        <dbReference type="ARBA" id="ARBA00022989"/>
    </source>
</evidence>
<feature type="transmembrane region" description="Helical" evidence="6">
    <location>
        <begin position="30"/>
        <end position="47"/>
    </location>
</feature>
<comment type="subcellular location">
    <subcellularLocation>
        <location evidence="1">Membrane</location>
        <topology evidence="1">Multi-pass membrane protein</topology>
    </subcellularLocation>
</comment>
<evidence type="ECO:0000256" key="2">
    <source>
        <dbReference type="ARBA" id="ARBA00022448"/>
    </source>
</evidence>
<keyword evidence="9" id="KW-1185">Reference proteome</keyword>
<dbReference type="RefSeq" id="WP_279233519.1">
    <property type="nucleotide sequence ID" value="NZ_WHYR01000140.1"/>
</dbReference>
<dbReference type="PANTHER" id="PTHR43568">
    <property type="entry name" value="P PROTEIN"/>
    <property type="match status" value="1"/>
</dbReference>
<dbReference type="Pfam" id="PF03600">
    <property type="entry name" value="CitMHS"/>
    <property type="match status" value="1"/>
</dbReference>
<dbReference type="EMBL" id="WHYR01000140">
    <property type="protein sequence ID" value="MQL54056.1"/>
    <property type="molecule type" value="Genomic_DNA"/>
</dbReference>
<feature type="domain" description="Citrate transporter-like" evidence="7">
    <location>
        <begin position="18"/>
        <end position="67"/>
    </location>
</feature>
<gene>
    <name evidence="8" type="ORF">GFC01_17735</name>
</gene>
<dbReference type="InterPro" id="IPR004680">
    <property type="entry name" value="Cit_transptr-like_dom"/>
</dbReference>
<dbReference type="InterPro" id="IPR051475">
    <property type="entry name" value="Diverse_Ion_Transporter"/>
</dbReference>
<keyword evidence="4 6" id="KW-1133">Transmembrane helix</keyword>